<dbReference type="SMART" id="SM00425">
    <property type="entry name" value="TBOX"/>
    <property type="match status" value="1"/>
</dbReference>
<dbReference type="GO" id="GO:0045893">
    <property type="term" value="P:positive regulation of DNA-templated transcription"/>
    <property type="evidence" value="ECO:0007669"/>
    <property type="project" value="InterPro"/>
</dbReference>
<dbReference type="OrthoDB" id="6119313at2759"/>
<dbReference type="PROSITE" id="PS50252">
    <property type="entry name" value="TBOX_3"/>
    <property type="match status" value="1"/>
</dbReference>
<dbReference type="PANTHER" id="PTHR11267:SF59">
    <property type="entry name" value="T-BOX PROTEIN 11-RELATED"/>
    <property type="match status" value="1"/>
</dbReference>
<dbReference type="GO" id="GO:0005634">
    <property type="term" value="C:nucleus"/>
    <property type="evidence" value="ECO:0007669"/>
    <property type="project" value="UniProtKB-SubCell"/>
</dbReference>
<dbReference type="InterPro" id="IPR001699">
    <property type="entry name" value="TF_T-box"/>
</dbReference>
<name>G0MLI2_CAEBE</name>
<dbReference type="PRINTS" id="PR00937">
    <property type="entry name" value="TBOX"/>
</dbReference>
<dbReference type="GO" id="GO:0001708">
    <property type="term" value="P:cell fate specification"/>
    <property type="evidence" value="ECO:0007669"/>
    <property type="project" value="TreeGrafter"/>
</dbReference>
<protein>
    <recommendedName>
        <fullName evidence="7">T-box domain-containing protein</fullName>
    </recommendedName>
</protein>
<dbReference type="GO" id="GO:0000981">
    <property type="term" value="F:DNA-binding transcription factor activity, RNA polymerase II-specific"/>
    <property type="evidence" value="ECO:0007669"/>
    <property type="project" value="TreeGrafter"/>
</dbReference>
<keyword evidence="3 6" id="KW-0238">DNA-binding</keyword>
<evidence type="ECO:0000256" key="4">
    <source>
        <dbReference type="ARBA" id="ARBA00023163"/>
    </source>
</evidence>
<gene>
    <name evidence="8" type="ORF">CAEBREN_24603</name>
</gene>
<keyword evidence="9" id="KW-1185">Reference proteome</keyword>
<evidence type="ECO:0000313" key="8">
    <source>
        <dbReference type="EMBL" id="EGT35663.1"/>
    </source>
</evidence>
<dbReference type="eggNOG" id="KOG3585">
    <property type="taxonomic scope" value="Eukaryota"/>
</dbReference>
<keyword evidence="4" id="KW-0804">Transcription</keyword>
<dbReference type="Proteomes" id="UP000008068">
    <property type="component" value="Unassembled WGS sequence"/>
</dbReference>
<dbReference type="InterPro" id="IPR046360">
    <property type="entry name" value="T-box_DNA-bd"/>
</dbReference>
<evidence type="ECO:0000256" key="2">
    <source>
        <dbReference type="ARBA" id="ARBA00023015"/>
    </source>
</evidence>
<dbReference type="Pfam" id="PF00907">
    <property type="entry name" value="T-box"/>
    <property type="match status" value="1"/>
</dbReference>
<evidence type="ECO:0000256" key="3">
    <source>
        <dbReference type="ARBA" id="ARBA00023125"/>
    </source>
</evidence>
<accession>G0MLI2</accession>
<organism evidence="9">
    <name type="scientific">Caenorhabditis brenneri</name>
    <name type="common">Nematode worm</name>
    <dbReference type="NCBI Taxonomy" id="135651"/>
    <lineage>
        <taxon>Eukaryota</taxon>
        <taxon>Metazoa</taxon>
        <taxon>Ecdysozoa</taxon>
        <taxon>Nematoda</taxon>
        <taxon>Chromadorea</taxon>
        <taxon>Rhabditida</taxon>
        <taxon>Rhabditina</taxon>
        <taxon>Rhabditomorpha</taxon>
        <taxon>Rhabditoidea</taxon>
        <taxon>Rhabditidae</taxon>
        <taxon>Peloderinae</taxon>
        <taxon>Caenorhabditis</taxon>
    </lineage>
</organism>
<dbReference type="SUPFAM" id="SSF49417">
    <property type="entry name" value="p53-like transcription factors"/>
    <property type="match status" value="1"/>
</dbReference>
<dbReference type="InterPro" id="IPR008967">
    <property type="entry name" value="p53-like_TF_DNA-bd_sf"/>
</dbReference>
<evidence type="ECO:0000256" key="6">
    <source>
        <dbReference type="PROSITE-ProRule" id="PRU00201"/>
    </source>
</evidence>
<proteinExistence type="predicted"/>
<dbReference type="STRING" id="135651.G0MLI2"/>
<dbReference type="PROSITE" id="PS01264">
    <property type="entry name" value="TBOX_2"/>
    <property type="match status" value="1"/>
</dbReference>
<dbReference type="CDD" id="cd00182">
    <property type="entry name" value="T-box"/>
    <property type="match status" value="1"/>
</dbReference>
<dbReference type="EMBL" id="GL379800">
    <property type="protein sequence ID" value="EGT35663.1"/>
    <property type="molecule type" value="Genomic_DNA"/>
</dbReference>
<dbReference type="HOGENOM" id="CLU_1185929_0_0_1"/>
<evidence type="ECO:0000313" key="9">
    <source>
        <dbReference type="Proteomes" id="UP000008068"/>
    </source>
</evidence>
<keyword evidence="2" id="KW-0805">Transcription regulation</keyword>
<evidence type="ECO:0000256" key="1">
    <source>
        <dbReference type="ARBA" id="ARBA00004123"/>
    </source>
</evidence>
<dbReference type="GO" id="GO:0000978">
    <property type="term" value="F:RNA polymerase II cis-regulatory region sequence-specific DNA binding"/>
    <property type="evidence" value="ECO:0007669"/>
    <property type="project" value="InterPro"/>
</dbReference>
<dbReference type="AlphaFoldDB" id="G0MLI2"/>
<dbReference type="InterPro" id="IPR036960">
    <property type="entry name" value="T-box_sf"/>
</dbReference>
<dbReference type="PANTHER" id="PTHR11267">
    <property type="entry name" value="T-BOX PROTEIN-RELATED"/>
    <property type="match status" value="1"/>
</dbReference>
<sequence length="234" mass="27206">MSPITVALTPKYNEIWQNCHNLGHEMIVSTKIRRIFPTLEFQISGLDEKKSYKLSMHLERADNKKYRFDNFTLSCTSCISNEPMDPPKVVFHPRGPQTGEDWMLNSVSFGNVRITCSKQLEKESENYVHLLSGHRYQPVLMIYEEDKPVFVSKIEHMVFIFTTLYHNDGIRVYKRSMMLQGMAPCPNPMDWNPVVLPHLEPNEAQDEDVDVDIINLPELETDETEEEEDVDIVN</sequence>
<feature type="domain" description="T-box" evidence="7">
    <location>
        <begin position="10"/>
        <end position="174"/>
    </location>
</feature>
<comment type="caution">
    <text evidence="6">Lacks conserved residue(s) required for the propagation of feature annotation.</text>
</comment>
<reference evidence="9" key="1">
    <citation type="submission" date="2011-07" db="EMBL/GenBank/DDBJ databases">
        <authorList>
            <consortium name="Caenorhabditis brenneri Sequencing and Analysis Consortium"/>
            <person name="Wilson R.K."/>
        </authorList>
    </citation>
    <scope>NUCLEOTIDE SEQUENCE [LARGE SCALE GENOMIC DNA]</scope>
    <source>
        <strain evidence="9">PB2801</strain>
    </source>
</reference>
<dbReference type="GO" id="GO:0000785">
    <property type="term" value="C:chromatin"/>
    <property type="evidence" value="ECO:0007669"/>
    <property type="project" value="TreeGrafter"/>
</dbReference>
<dbReference type="InterPro" id="IPR018186">
    <property type="entry name" value="TF_T-box_CS"/>
</dbReference>
<comment type="subcellular location">
    <subcellularLocation>
        <location evidence="1 6">Nucleus</location>
    </subcellularLocation>
</comment>
<dbReference type="Gene3D" id="2.60.40.820">
    <property type="entry name" value="Transcription factor, T-box"/>
    <property type="match status" value="1"/>
</dbReference>
<evidence type="ECO:0000259" key="7">
    <source>
        <dbReference type="PROSITE" id="PS50252"/>
    </source>
</evidence>
<evidence type="ECO:0000256" key="5">
    <source>
        <dbReference type="ARBA" id="ARBA00023242"/>
    </source>
</evidence>
<keyword evidence="5 6" id="KW-0539">Nucleus</keyword>
<dbReference type="InParanoid" id="G0MLI2"/>